<feature type="compositionally biased region" description="Polar residues" evidence="5">
    <location>
        <begin position="50"/>
        <end position="71"/>
    </location>
</feature>
<evidence type="ECO:0000313" key="8">
    <source>
        <dbReference type="Proteomes" id="UP000288859"/>
    </source>
</evidence>
<organism evidence="7 8">
    <name type="scientific">Exophiala mesophila</name>
    <name type="common">Black yeast-like fungus</name>
    <dbReference type="NCBI Taxonomy" id="212818"/>
    <lineage>
        <taxon>Eukaryota</taxon>
        <taxon>Fungi</taxon>
        <taxon>Dikarya</taxon>
        <taxon>Ascomycota</taxon>
        <taxon>Pezizomycotina</taxon>
        <taxon>Eurotiomycetes</taxon>
        <taxon>Chaetothyriomycetidae</taxon>
        <taxon>Chaetothyriales</taxon>
        <taxon>Herpotrichiellaceae</taxon>
        <taxon>Exophiala</taxon>
    </lineage>
</organism>
<evidence type="ECO:0000256" key="1">
    <source>
        <dbReference type="ARBA" id="ARBA00022723"/>
    </source>
</evidence>
<feature type="region of interest" description="Disordered" evidence="5">
    <location>
        <begin position="205"/>
        <end position="224"/>
    </location>
</feature>
<dbReference type="Gene3D" id="3.30.40.10">
    <property type="entry name" value="Zinc/RING finger domain, C3HC4 (zinc finger)"/>
    <property type="match status" value="1"/>
</dbReference>
<sequence>MSQRHRQPPVADNPIANSNSTSNYFLAGQSRPWMGISNHTTSRPFPPPNLSASSRGPSRNTSSPLQLTPITRPSDVSAPLAEQQNQTLNPQSPPQSSTQPVPHSSHLPTFTIPAALDPLPSAQAAAPQLEDSSEHVPAEPIFVNNCSPSLPASSSRQTAAAEGPVISSANNAFWAPTANPLTHISSNMGPARQPPHGHVPPMTPASQAVSPMSTTQLPTPNSSPVTHLEAFYTTALESSLNTLKRAGLWETAQDGALDTMRVRLLQEACSQDDVFYLTVHSIYLMTTCSQDEAQSLALDTTHEQGLLIVQALLGSNRLLSPNIQQLFINFRPANLLRQPIPLLPDIKVFLAQLPDCFSLLREQAKARGSPPSPSELKYRLQITSPVLVKALFLSILRDWPFDLEWEIRAQWLLRYWSDPAREPQLPTSLSHVQSITLEFTKHYQQIRNQYHHERSRPIQNQSHQDNQSAQMPSHHPQTVSQPRPRSRPQRAIAPTLPQTSPAAQVPQHRLTGIGATTNSLDPHPARTVSYGHARPSQPQLAHHSRLNASSHIYPVHGSQEQGPSQRFFPSNDAFRLPISFQPRPQETAAHQALSSSPKYNITELDGISTPPERLYRYVEDIIMLPHTFVKETALVRCQVTIPPPLLFTKVMPPRLVGSFLSPESDVMCGSTQFRLKCMKQDLNSASDPAFLPTFWPALISISVNGTFNLDIRRKAHYGNDQSMDITHLLQDGDNEIVVGISFATREANLTFLVGIEVIRIKSPASVAAMPQHLPSVHVKASIAAAIAANGDSDDDDLVVADTGISIFLLDPITSQMCVTPVRSRKCQHRECFDLNAFLLSRTSRVKGRALTDPVQWKCPICNQDARPQNLIIDDFLVQVRESLEKQGLLETRTILVKGNGDWEVRGGNISAGNSIKSHASRVKTDEMESALPLDDRNVPSSVDDGPEIITINDD</sequence>
<dbReference type="InterPro" id="IPR004181">
    <property type="entry name" value="Znf_MIZ"/>
</dbReference>
<keyword evidence="2 4" id="KW-0863">Zinc-finger</keyword>
<dbReference type="PROSITE" id="PS51044">
    <property type="entry name" value="ZF_SP_RING"/>
    <property type="match status" value="1"/>
</dbReference>
<evidence type="ECO:0000313" key="7">
    <source>
        <dbReference type="EMBL" id="RVX74760.1"/>
    </source>
</evidence>
<proteinExistence type="predicted"/>
<dbReference type="PANTHER" id="PTHR10782:SF4">
    <property type="entry name" value="TONALLI, ISOFORM E"/>
    <property type="match status" value="1"/>
</dbReference>
<dbReference type="GO" id="GO:0016925">
    <property type="term" value="P:protein sumoylation"/>
    <property type="evidence" value="ECO:0007669"/>
    <property type="project" value="TreeGrafter"/>
</dbReference>
<protein>
    <recommendedName>
        <fullName evidence="6">SP-RING-type domain-containing protein</fullName>
    </recommendedName>
</protein>
<dbReference type="GO" id="GO:0000785">
    <property type="term" value="C:chromatin"/>
    <property type="evidence" value="ECO:0007669"/>
    <property type="project" value="TreeGrafter"/>
</dbReference>
<dbReference type="InterPro" id="IPR013083">
    <property type="entry name" value="Znf_RING/FYVE/PHD"/>
</dbReference>
<evidence type="ECO:0000256" key="4">
    <source>
        <dbReference type="PROSITE-ProRule" id="PRU00452"/>
    </source>
</evidence>
<comment type="caution">
    <text evidence="7">The sequence shown here is derived from an EMBL/GenBank/DDBJ whole genome shotgun (WGS) entry which is preliminary data.</text>
</comment>
<feature type="compositionally biased region" description="Polar residues" evidence="5">
    <location>
        <begin position="457"/>
        <end position="479"/>
    </location>
</feature>
<dbReference type="Pfam" id="PF02891">
    <property type="entry name" value="zf-MIZ"/>
    <property type="match status" value="1"/>
</dbReference>
<dbReference type="GO" id="GO:0008270">
    <property type="term" value="F:zinc ion binding"/>
    <property type="evidence" value="ECO:0007669"/>
    <property type="project" value="UniProtKB-KW"/>
</dbReference>
<dbReference type="OrthoDB" id="27975at2759"/>
<gene>
    <name evidence="7" type="ORF">B0A52_01037</name>
</gene>
<reference evidence="7 8" key="1">
    <citation type="submission" date="2017-03" db="EMBL/GenBank/DDBJ databases">
        <title>Genomes of endolithic fungi from Antarctica.</title>
        <authorList>
            <person name="Coleine C."/>
            <person name="Masonjones S."/>
            <person name="Stajich J.E."/>
        </authorList>
    </citation>
    <scope>NUCLEOTIDE SEQUENCE [LARGE SCALE GENOMIC DNA]</scope>
    <source>
        <strain evidence="7 8">CCFEE 6314</strain>
    </source>
</reference>
<feature type="region of interest" description="Disordered" evidence="5">
    <location>
        <begin position="449"/>
        <end position="543"/>
    </location>
</feature>
<feature type="domain" description="SP-RING-type" evidence="6">
    <location>
        <begin position="795"/>
        <end position="885"/>
    </location>
</feature>
<feature type="region of interest" description="Disordered" evidence="5">
    <location>
        <begin position="1"/>
        <end position="113"/>
    </location>
</feature>
<feature type="compositionally biased region" description="Polar residues" evidence="5">
    <location>
        <begin position="15"/>
        <end position="24"/>
    </location>
</feature>
<feature type="compositionally biased region" description="Low complexity" evidence="5">
    <location>
        <begin position="83"/>
        <end position="106"/>
    </location>
</feature>
<dbReference type="Proteomes" id="UP000288859">
    <property type="component" value="Unassembled WGS sequence"/>
</dbReference>
<dbReference type="EMBL" id="NAJM01000003">
    <property type="protein sequence ID" value="RVX74760.1"/>
    <property type="molecule type" value="Genomic_DNA"/>
</dbReference>
<dbReference type="AlphaFoldDB" id="A0A438NGB0"/>
<accession>A0A438NGB0</accession>
<keyword evidence="3" id="KW-0862">Zinc</keyword>
<evidence type="ECO:0000256" key="3">
    <source>
        <dbReference type="ARBA" id="ARBA00022833"/>
    </source>
</evidence>
<dbReference type="GO" id="GO:0061665">
    <property type="term" value="F:SUMO ligase activity"/>
    <property type="evidence" value="ECO:0007669"/>
    <property type="project" value="TreeGrafter"/>
</dbReference>
<name>A0A438NGB0_EXOME</name>
<dbReference type="PANTHER" id="PTHR10782">
    <property type="entry name" value="ZINC FINGER MIZ DOMAIN-CONTAINING PROTEIN"/>
    <property type="match status" value="1"/>
</dbReference>
<evidence type="ECO:0000256" key="2">
    <source>
        <dbReference type="ARBA" id="ARBA00022771"/>
    </source>
</evidence>
<evidence type="ECO:0000256" key="5">
    <source>
        <dbReference type="SAM" id="MobiDB-lite"/>
    </source>
</evidence>
<feature type="region of interest" description="Disordered" evidence="5">
    <location>
        <begin position="933"/>
        <end position="954"/>
    </location>
</feature>
<evidence type="ECO:0000259" key="6">
    <source>
        <dbReference type="PROSITE" id="PS51044"/>
    </source>
</evidence>
<keyword evidence="1" id="KW-0479">Metal-binding</keyword>